<accession>A0A552EL00</accession>
<evidence type="ECO:0000313" key="1">
    <source>
        <dbReference type="EMBL" id="TRU35159.1"/>
    </source>
</evidence>
<sequence length="60" mass="6408">MISLTYNMIDLCVLCVSVVPSTPSPAGLYLVNTFYPPNPKEPLLIVGISANVGCTPLITR</sequence>
<protein>
    <submittedName>
        <fullName evidence="1">Uncharacterized protein</fullName>
    </submittedName>
</protein>
<name>A0A552EL00_MICAE</name>
<dbReference type="EMBL" id="SFBI01000122">
    <property type="protein sequence ID" value="TRU35159.1"/>
    <property type="molecule type" value="Genomic_DNA"/>
</dbReference>
<reference evidence="1 2" key="1">
    <citation type="submission" date="2019-01" db="EMBL/GenBank/DDBJ databases">
        <title>Coherence of Microcystis species and biogeography revealed through population genomics.</title>
        <authorList>
            <person name="Perez-Carrascal O.M."/>
            <person name="Terrat Y."/>
            <person name="Giani A."/>
            <person name="Fortin N."/>
            <person name="Tromas N."/>
            <person name="Shapiro B.J."/>
        </authorList>
    </citation>
    <scope>NUCLEOTIDE SEQUENCE [LARGE SCALE GENOMIC DNA]</scope>
    <source>
        <strain evidence="1">Ma_MB_S_20031200_S102</strain>
    </source>
</reference>
<dbReference type="AlphaFoldDB" id="A0A552EL00"/>
<dbReference type="Proteomes" id="UP000317708">
    <property type="component" value="Unassembled WGS sequence"/>
</dbReference>
<organism evidence="1 2">
    <name type="scientific">Microcystis aeruginosa Ma_MB_S_20031200_S102</name>
    <dbReference type="NCBI Taxonomy" id="2486254"/>
    <lineage>
        <taxon>Bacteria</taxon>
        <taxon>Bacillati</taxon>
        <taxon>Cyanobacteriota</taxon>
        <taxon>Cyanophyceae</taxon>
        <taxon>Oscillatoriophycideae</taxon>
        <taxon>Chroococcales</taxon>
        <taxon>Microcystaceae</taxon>
        <taxon>Microcystis</taxon>
    </lineage>
</organism>
<evidence type="ECO:0000313" key="2">
    <source>
        <dbReference type="Proteomes" id="UP000317708"/>
    </source>
</evidence>
<proteinExistence type="predicted"/>
<gene>
    <name evidence="1" type="ORF">EWV92_14235</name>
</gene>
<comment type="caution">
    <text evidence="1">The sequence shown here is derived from an EMBL/GenBank/DDBJ whole genome shotgun (WGS) entry which is preliminary data.</text>
</comment>